<dbReference type="OrthoDB" id="2634565at2"/>
<organism evidence="1 2">
    <name type="scientific">Formimonas warabiya</name>
    <dbReference type="NCBI Taxonomy" id="1761012"/>
    <lineage>
        <taxon>Bacteria</taxon>
        <taxon>Bacillati</taxon>
        <taxon>Bacillota</taxon>
        <taxon>Clostridia</taxon>
        <taxon>Eubacteriales</taxon>
        <taxon>Peptococcaceae</taxon>
        <taxon>Candidatus Formimonas</taxon>
    </lineage>
</organism>
<protein>
    <submittedName>
        <fullName evidence="1">Uncharacterized protein</fullName>
    </submittedName>
</protein>
<gene>
    <name evidence="1" type="ORF">DCMF_04560</name>
</gene>
<dbReference type="Proteomes" id="UP000323521">
    <property type="component" value="Chromosome"/>
</dbReference>
<name>A0A3G1KNV7_FORW1</name>
<reference evidence="1 2" key="1">
    <citation type="submission" date="2016-10" db="EMBL/GenBank/DDBJ databases">
        <title>Complete Genome Sequence of Peptococcaceae strain DCMF.</title>
        <authorList>
            <person name="Edwards R.J."/>
            <person name="Holland S.I."/>
            <person name="Deshpande N.P."/>
            <person name="Wong Y.K."/>
            <person name="Ertan H."/>
            <person name="Manefield M."/>
            <person name="Russell T.L."/>
            <person name="Lee M.J."/>
        </authorList>
    </citation>
    <scope>NUCLEOTIDE SEQUENCE [LARGE SCALE GENOMIC DNA]</scope>
    <source>
        <strain evidence="1 2">DCMF</strain>
    </source>
</reference>
<sequence>MEKKSGIVGWDCWVDFIDPNTNAEKGKVLRVEEHGIIIFDRYNHRQFIPWCQIKGIVERT</sequence>
<proteinExistence type="predicted"/>
<dbReference type="EMBL" id="CP017634">
    <property type="protein sequence ID" value="ATW24149.1"/>
    <property type="molecule type" value="Genomic_DNA"/>
</dbReference>
<dbReference type="KEGG" id="fwa:DCMF_04560"/>
<dbReference type="AlphaFoldDB" id="A0A3G1KNV7"/>
<accession>A0A3G1KNV7</accession>
<evidence type="ECO:0000313" key="1">
    <source>
        <dbReference type="EMBL" id="ATW24149.1"/>
    </source>
</evidence>
<evidence type="ECO:0000313" key="2">
    <source>
        <dbReference type="Proteomes" id="UP000323521"/>
    </source>
</evidence>
<keyword evidence="2" id="KW-1185">Reference proteome</keyword>
<dbReference type="RefSeq" id="WP_148133328.1">
    <property type="nucleotide sequence ID" value="NZ_CP017634.1"/>
</dbReference>